<reference evidence="5 6" key="2">
    <citation type="journal article" date="2011" name="Stand. Genomic Sci.">
        <title>Complete genome sequence of Ferroglobus placidus AEDII12DO.</title>
        <authorList>
            <person name="Anderson I."/>
            <person name="Risso C."/>
            <person name="Holmes D."/>
            <person name="Lucas S."/>
            <person name="Copeland A."/>
            <person name="Lapidus A."/>
            <person name="Cheng J.F."/>
            <person name="Bruce D."/>
            <person name="Goodwin L."/>
            <person name="Pitluck S."/>
            <person name="Saunders E."/>
            <person name="Brettin T."/>
            <person name="Detter J.C."/>
            <person name="Han C."/>
            <person name="Tapia R."/>
            <person name="Larimer F."/>
            <person name="Land M."/>
            <person name="Hauser L."/>
            <person name="Woyke T."/>
            <person name="Lovley D."/>
            <person name="Kyrpides N."/>
            <person name="Ivanova N."/>
        </authorList>
    </citation>
    <scope>NUCLEOTIDE SEQUENCE [LARGE SCALE GENOMIC DNA]</scope>
    <source>
        <strain evidence="6">DSM 10642 / AEDII12DO</strain>
    </source>
</reference>
<comment type="function">
    <text evidence="2">Catalyzes the condensation of 4-aminobenzoate (pABA) with 5-phospho-alpha-D-ribose 1-diphosphate (PRPP) to produce beta-ribofuranosylaminobenzene 5'-phosphate (beta-RFA-P).</text>
</comment>
<dbReference type="EMBL" id="CP001899">
    <property type="protein sequence ID" value="ADC66268.1"/>
    <property type="molecule type" value="Genomic_DNA"/>
</dbReference>
<dbReference type="Gene3D" id="3.30.230.10">
    <property type="match status" value="1"/>
</dbReference>
<dbReference type="GeneID" id="8779674"/>
<keyword evidence="2" id="KW-0328">Glycosyltransferase</keyword>
<dbReference type="GO" id="GO:0005524">
    <property type="term" value="F:ATP binding"/>
    <property type="evidence" value="ECO:0007669"/>
    <property type="project" value="UniProtKB-UniRule"/>
</dbReference>
<comment type="pathway">
    <text evidence="2">Cofactor biosynthesis; 5,6,7,8-tetrahydromethanopterin biosynthesis.</text>
</comment>
<keyword evidence="1 2" id="KW-0808">Transferase</keyword>
<dbReference type="InterPro" id="IPR020568">
    <property type="entry name" value="Ribosomal_Su5_D2-typ_SF"/>
</dbReference>
<dbReference type="Pfam" id="PF08544">
    <property type="entry name" value="GHMP_kinases_C"/>
    <property type="match status" value="1"/>
</dbReference>
<dbReference type="RefSeq" id="WP_012966606.1">
    <property type="nucleotide sequence ID" value="NC_013849.1"/>
</dbReference>
<dbReference type="GO" id="GO:0043793">
    <property type="term" value="F:beta-ribofuranosylaminobenzene 5'-phosphate synthase activity"/>
    <property type="evidence" value="ECO:0007669"/>
    <property type="project" value="UniProtKB-EC"/>
</dbReference>
<evidence type="ECO:0000259" key="3">
    <source>
        <dbReference type="Pfam" id="PF00288"/>
    </source>
</evidence>
<feature type="domain" description="GHMP kinase C-terminal" evidence="4">
    <location>
        <begin position="215"/>
        <end position="290"/>
    </location>
</feature>
<dbReference type="STRING" id="589924.Ferp_2137"/>
<dbReference type="InterPro" id="IPR013750">
    <property type="entry name" value="GHMP_kinase_C_dom"/>
</dbReference>
<reference evidence="6" key="1">
    <citation type="submission" date="2010-02" db="EMBL/GenBank/DDBJ databases">
        <title>Complete sequence of Ferroglobus placidus DSM 10642.</title>
        <authorList>
            <consortium name="US DOE Joint Genome Institute"/>
            <person name="Lucas S."/>
            <person name="Copeland A."/>
            <person name="Lapidus A."/>
            <person name="Cheng J.-F."/>
            <person name="Bruce D."/>
            <person name="Goodwin L."/>
            <person name="Pitluck S."/>
            <person name="Saunders E."/>
            <person name="Brettin T."/>
            <person name="Detter J.C."/>
            <person name="Han C."/>
            <person name="Tapia R."/>
            <person name="Larimer F."/>
            <person name="Land M."/>
            <person name="Hauser L."/>
            <person name="Kyrpides N."/>
            <person name="Ivanova N."/>
            <person name="Holmes D."/>
            <person name="Lovley D."/>
            <person name="Kyrpides N."/>
            <person name="Anderson I.J."/>
            <person name="Woyke T."/>
        </authorList>
    </citation>
    <scope>NUCLEOTIDE SEQUENCE [LARGE SCALE GENOMIC DNA]</scope>
    <source>
        <strain evidence="6">DSM 10642 / AEDII12DO</strain>
    </source>
</reference>
<dbReference type="HOGENOM" id="CLU_061764_0_0_2"/>
<dbReference type="PANTHER" id="PTHR20861:SF6">
    <property type="entry name" value="BETA-RIBOFURANOSYLPHENOL 5'-PHOSPHATE SYNTHASE"/>
    <property type="match status" value="1"/>
</dbReference>
<comment type="similarity">
    <text evidence="2">Belongs to the beta-RFA-P synthase family.</text>
</comment>
<proteinExistence type="inferred from homology"/>
<dbReference type="NCBIfam" id="NF040726">
    <property type="entry name" value="BetaRFA-P_synth"/>
    <property type="match status" value="1"/>
</dbReference>
<evidence type="ECO:0000313" key="6">
    <source>
        <dbReference type="Proteomes" id="UP000002613"/>
    </source>
</evidence>
<keyword evidence="6" id="KW-1185">Reference proteome</keyword>
<evidence type="ECO:0000259" key="4">
    <source>
        <dbReference type="Pfam" id="PF08544"/>
    </source>
</evidence>
<comment type="subunit">
    <text evidence="2">Homodimer.</text>
</comment>
<organism evidence="5 6">
    <name type="scientific">Ferroglobus placidus (strain DSM 10642 / AEDII12DO)</name>
    <dbReference type="NCBI Taxonomy" id="589924"/>
    <lineage>
        <taxon>Archaea</taxon>
        <taxon>Methanobacteriati</taxon>
        <taxon>Methanobacteriota</taxon>
        <taxon>Archaeoglobi</taxon>
        <taxon>Archaeoglobales</taxon>
        <taxon>Archaeoglobaceae</taxon>
        <taxon>Ferroglobus</taxon>
    </lineage>
</organism>
<evidence type="ECO:0000313" key="5">
    <source>
        <dbReference type="EMBL" id="ADC66268.1"/>
    </source>
</evidence>
<feature type="domain" description="GHMP kinase N-terminal" evidence="3">
    <location>
        <begin position="59"/>
        <end position="135"/>
    </location>
</feature>
<dbReference type="UniPathway" id="UPA00065"/>
<dbReference type="Proteomes" id="UP000002613">
    <property type="component" value="Chromosome"/>
</dbReference>
<dbReference type="NCBIfam" id="TIGR00144">
    <property type="entry name" value="beta_RFAP_syn"/>
    <property type="match status" value="1"/>
</dbReference>
<sequence length="310" mass="34437">MIIRTPSRVHVTLIDLNGEIGRIDGGVGFALEEPYVKIRAEKADEVVVVGESFNRERFEHVAKIFKEKFGKGMKIEVLSDYKPHVGLGSGTQISLAVGKAYSELYGLNLSTREIARITKRGGTSGIGVAAFEFGGFIVDGGHSKKVKKSFLPSAFSDAPPAPLISRLDFPDWDVCLIIPERKGFFGKREVDLFEKNTPVKIEEVRELCHIILMKLLPAVVERDLEEFSSAISRIQEIGFKRAEVNQYGEEFKKLMKKLQELGACGMSSTGPTLYLVSEEINIEEVKEIVNGYDVEIILTKGRNRGAEVEV</sequence>
<protein>
    <recommendedName>
        <fullName evidence="2">Beta-ribofuranosylaminobenzene 5'-phosphate synthase</fullName>
        <shortName evidence="2">Beta-RFA-P synthase</shortName>
        <ecNumber evidence="2">2.4.2.54</ecNumber>
    </recommendedName>
</protein>
<dbReference type="AlphaFoldDB" id="D3S0M7"/>
<accession>D3S0M7</accession>
<dbReference type="EC" id="2.4.2.54" evidence="2"/>
<dbReference type="KEGG" id="fpl:Ferp_2137"/>
<dbReference type="InterPro" id="IPR014721">
    <property type="entry name" value="Ribsml_uS5_D2-typ_fold_subgr"/>
</dbReference>
<dbReference type="InterPro" id="IPR006204">
    <property type="entry name" value="GHMP_kinase_N_dom"/>
</dbReference>
<dbReference type="eggNOG" id="arCOG01026">
    <property type="taxonomic scope" value="Archaea"/>
</dbReference>
<dbReference type="InterPro" id="IPR004422">
    <property type="entry name" value="RFAP_synthase"/>
</dbReference>
<name>D3S0M7_FERPA</name>
<evidence type="ECO:0000256" key="2">
    <source>
        <dbReference type="PIRNR" id="PIRNR004884"/>
    </source>
</evidence>
<dbReference type="OrthoDB" id="85156at2157"/>
<dbReference type="PaxDb" id="589924-Ferp_2137"/>
<evidence type="ECO:0000256" key="1">
    <source>
        <dbReference type="ARBA" id="ARBA00022679"/>
    </source>
</evidence>
<gene>
    <name evidence="5" type="ordered locus">Ferp_2137</name>
</gene>
<comment type="catalytic activity">
    <reaction evidence="2">
        <text>5-phospho-alpha-D-ribose 1-diphosphate + 4-hydroxybenzoate + H(+) = 4-(beta-D-ribofuranosyl)phenol 5'-phosphate + CO2 + diphosphate</text>
        <dbReference type="Rhea" id="RHEA:48556"/>
        <dbReference type="ChEBI" id="CHEBI:15378"/>
        <dbReference type="ChEBI" id="CHEBI:16526"/>
        <dbReference type="ChEBI" id="CHEBI:17879"/>
        <dbReference type="ChEBI" id="CHEBI:33019"/>
        <dbReference type="ChEBI" id="CHEBI:58017"/>
        <dbReference type="ChEBI" id="CHEBI:82767"/>
        <dbReference type="EC" id="2.4.2.54"/>
    </reaction>
</comment>
<dbReference type="PIRSF" id="PIRSF004884">
    <property type="entry name" value="Sugar_kin_arch"/>
    <property type="match status" value="1"/>
</dbReference>
<dbReference type="Pfam" id="PF00288">
    <property type="entry name" value="GHMP_kinases_N"/>
    <property type="match status" value="1"/>
</dbReference>
<dbReference type="PANTHER" id="PTHR20861">
    <property type="entry name" value="HOMOSERINE/4-DIPHOSPHOCYTIDYL-2-C-METHYL-D-ERYTHRITOL KINASE"/>
    <property type="match status" value="1"/>
</dbReference>
<dbReference type="InterPro" id="IPR053442">
    <property type="entry name" value="Beta-RFA-P_synthase"/>
</dbReference>
<dbReference type="SUPFAM" id="SSF54211">
    <property type="entry name" value="Ribosomal protein S5 domain 2-like"/>
    <property type="match status" value="1"/>
</dbReference>